<reference evidence="1" key="1">
    <citation type="submission" date="2020-11" db="EMBL/GenBank/DDBJ databases">
        <authorList>
            <person name="Tran Van P."/>
        </authorList>
    </citation>
    <scope>NUCLEOTIDE SEQUENCE</scope>
</reference>
<dbReference type="PANTHER" id="PTHR31650">
    <property type="entry name" value="O-ACYLTRANSFERASE (WSD1-LIKE) FAMILY PROTEIN"/>
    <property type="match status" value="1"/>
</dbReference>
<dbReference type="Proteomes" id="UP000677054">
    <property type="component" value="Unassembled WGS sequence"/>
</dbReference>
<dbReference type="GO" id="GO:0005886">
    <property type="term" value="C:plasma membrane"/>
    <property type="evidence" value="ECO:0007669"/>
    <property type="project" value="TreeGrafter"/>
</dbReference>
<evidence type="ECO:0008006" key="3">
    <source>
        <dbReference type="Google" id="ProtNLM"/>
    </source>
</evidence>
<organism evidence="1">
    <name type="scientific">Darwinula stevensoni</name>
    <dbReference type="NCBI Taxonomy" id="69355"/>
    <lineage>
        <taxon>Eukaryota</taxon>
        <taxon>Metazoa</taxon>
        <taxon>Ecdysozoa</taxon>
        <taxon>Arthropoda</taxon>
        <taxon>Crustacea</taxon>
        <taxon>Oligostraca</taxon>
        <taxon>Ostracoda</taxon>
        <taxon>Podocopa</taxon>
        <taxon>Podocopida</taxon>
        <taxon>Darwinulocopina</taxon>
        <taxon>Darwinuloidea</taxon>
        <taxon>Darwinulidae</taxon>
        <taxon>Darwinula</taxon>
    </lineage>
</organism>
<dbReference type="EMBL" id="CAJPEV010006442">
    <property type="protein sequence ID" value="CAG0904126.1"/>
    <property type="molecule type" value="Genomic_DNA"/>
</dbReference>
<keyword evidence="2" id="KW-1185">Reference proteome</keyword>
<evidence type="ECO:0000313" key="1">
    <source>
        <dbReference type="EMBL" id="CAD7253707.1"/>
    </source>
</evidence>
<evidence type="ECO:0000313" key="2">
    <source>
        <dbReference type="Proteomes" id="UP000677054"/>
    </source>
</evidence>
<protein>
    <recommendedName>
        <fullName evidence="3">Diacylglycerol O-acyltransferase</fullName>
    </recommendedName>
</protein>
<dbReference type="OrthoDB" id="619536at2759"/>
<proteinExistence type="predicted"/>
<dbReference type="SUPFAM" id="SSF52777">
    <property type="entry name" value="CoA-dependent acyltransferases"/>
    <property type="match status" value="1"/>
</dbReference>
<dbReference type="GO" id="GO:0008374">
    <property type="term" value="F:O-acyltransferase activity"/>
    <property type="evidence" value="ECO:0007669"/>
    <property type="project" value="InterPro"/>
</dbReference>
<dbReference type="EMBL" id="LR905959">
    <property type="protein sequence ID" value="CAD7253707.1"/>
    <property type="molecule type" value="Genomic_DNA"/>
</dbReference>
<dbReference type="InterPro" id="IPR045034">
    <property type="entry name" value="O-acyltransferase_WSD1-like"/>
</dbReference>
<sequence length="426" mass="48279">MRGQRVRLISDLDVVFCSAYHKHLEPVTLTLVLDGHVDAGDLLQRLEVLASVEKLRMKVDRVLGYAVWREEDPFCFRDHLEFLDDAVVSSEGDLDRILQSSTREKFPEERSPWRILVIPFQGNARTALIFQVHHVISDAYGMVRAMLEPILDQAVPPESRRENATMNGWTRWTSFLAGILMFDTIENFTSPLPKNVRANLKVMAERTMEGVVSHSPGFPLKMLKDVRSQMACTVNDVFTAAVYHGLQARFRKGIMAVTLRRKSDGDLGNQSSQAWMTFDGIPSDPQKSLVRFQAMNRVAKEGLGVHSLAIGTRIFNGLLPVRLCKYLMYTTVEPDYMTSNVDLTYLGRGLSIRDHKILSAYFVSPALQMLGRGVMLTTFEDEARISVRANRDLVRGGRVEVEDALKRMLQWMQDARDLQGEIKCQG</sequence>
<name>A0A7R9AGE0_9CRUS</name>
<accession>A0A7R9AGE0</accession>
<dbReference type="PANTHER" id="PTHR31650:SF1">
    <property type="entry name" value="WAX ESTER SYNTHASE_DIACYLGLYCEROL ACYLTRANSFERASE 4-RELATED"/>
    <property type="match status" value="1"/>
</dbReference>
<gene>
    <name evidence="1" type="ORF">DSTB1V02_LOCUS13454</name>
</gene>
<dbReference type="GO" id="GO:0019432">
    <property type="term" value="P:triglyceride biosynthetic process"/>
    <property type="evidence" value="ECO:0007669"/>
    <property type="project" value="TreeGrafter"/>
</dbReference>
<dbReference type="AlphaFoldDB" id="A0A7R9AGE0"/>